<dbReference type="AlphaFoldDB" id="A0A2M8WKS0"/>
<dbReference type="Pfam" id="PF00582">
    <property type="entry name" value="Usp"/>
    <property type="match status" value="1"/>
</dbReference>
<dbReference type="Proteomes" id="UP000228531">
    <property type="component" value="Unassembled WGS sequence"/>
</dbReference>
<dbReference type="PANTHER" id="PTHR46268:SF6">
    <property type="entry name" value="UNIVERSAL STRESS PROTEIN UP12"/>
    <property type="match status" value="1"/>
</dbReference>
<proteinExistence type="inferred from homology"/>
<dbReference type="CDD" id="cd00293">
    <property type="entry name" value="USP-like"/>
    <property type="match status" value="1"/>
</dbReference>
<reference evidence="3 4" key="1">
    <citation type="submission" date="2017-11" db="EMBL/GenBank/DDBJ databases">
        <title>Genomic Encyclopedia of Archaeal and Bacterial Type Strains, Phase II (KMG-II): From Individual Species to Whole Genera.</title>
        <authorList>
            <person name="Goeker M."/>
        </authorList>
    </citation>
    <scope>NUCLEOTIDE SEQUENCE [LARGE SCALE GENOMIC DNA]</scope>
    <source>
        <strain evidence="3 4">DSM 29128</strain>
    </source>
</reference>
<accession>A0A2M8WKS0</accession>
<dbReference type="RefSeq" id="WP_168769045.1">
    <property type="nucleotide sequence ID" value="NZ_PGTY01000001.1"/>
</dbReference>
<dbReference type="PRINTS" id="PR01438">
    <property type="entry name" value="UNVRSLSTRESS"/>
</dbReference>
<evidence type="ECO:0000259" key="2">
    <source>
        <dbReference type="Pfam" id="PF00582"/>
    </source>
</evidence>
<gene>
    <name evidence="3" type="ORF">BC777_0351</name>
</gene>
<dbReference type="Gene3D" id="3.40.50.620">
    <property type="entry name" value="HUPs"/>
    <property type="match status" value="1"/>
</dbReference>
<feature type="domain" description="UspA" evidence="2">
    <location>
        <begin position="1"/>
        <end position="144"/>
    </location>
</feature>
<comment type="caution">
    <text evidence="3">The sequence shown here is derived from an EMBL/GenBank/DDBJ whole genome shotgun (WGS) entry which is preliminary data.</text>
</comment>
<dbReference type="SUPFAM" id="SSF52402">
    <property type="entry name" value="Adenine nucleotide alpha hydrolases-like"/>
    <property type="match status" value="1"/>
</dbReference>
<evidence type="ECO:0000256" key="1">
    <source>
        <dbReference type="ARBA" id="ARBA00008791"/>
    </source>
</evidence>
<name>A0A2M8WKS0_9RHOB</name>
<sequence length="144" mass="14705">MFKNITVAVDGSDHAWKALGVACDLAKHYDGQIHLIHTPELASTGLAVGSGAVEIPPTDEEIAKAGAVVMAEAATMARDAGVEPASQLVRNGTPSAEAVSVAKETGSDLIVTGRRGVGSLQSLLMGSTSQKIAHDAPCAFLTVK</sequence>
<dbReference type="EMBL" id="PGTY01000001">
    <property type="protein sequence ID" value="PJI91523.1"/>
    <property type="molecule type" value="Genomic_DNA"/>
</dbReference>
<dbReference type="InterPro" id="IPR014729">
    <property type="entry name" value="Rossmann-like_a/b/a_fold"/>
</dbReference>
<evidence type="ECO:0000313" key="4">
    <source>
        <dbReference type="Proteomes" id="UP000228531"/>
    </source>
</evidence>
<dbReference type="InterPro" id="IPR006016">
    <property type="entry name" value="UspA"/>
</dbReference>
<evidence type="ECO:0000313" key="3">
    <source>
        <dbReference type="EMBL" id="PJI91523.1"/>
    </source>
</evidence>
<protein>
    <submittedName>
        <fullName evidence="3">Nucleotide-binding universal stress UspA family protein</fullName>
    </submittedName>
</protein>
<comment type="similarity">
    <text evidence="1">Belongs to the universal stress protein A family.</text>
</comment>
<dbReference type="InterPro" id="IPR006015">
    <property type="entry name" value="Universal_stress_UspA"/>
</dbReference>
<dbReference type="PANTHER" id="PTHR46268">
    <property type="entry name" value="STRESS RESPONSE PROTEIN NHAX"/>
    <property type="match status" value="1"/>
</dbReference>
<keyword evidence="4" id="KW-1185">Reference proteome</keyword>
<organism evidence="3 4">
    <name type="scientific">Yoonia maricola</name>
    <dbReference type="NCBI Taxonomy" id="420999"/>
    <lineage>
        <taxon>Bacteria</taxon>
        <taxon>Pseudomonadati</taxon>
        <taxon>Pseudomonadota</taxon>
        <taxon>Alphaproteobacteria</taxon>
        <taxon>Rhodobacterales</taxon>
        <taxon>Paracoccaceae</taxon>
        <taxon>Yoonia</taxon>
    </lineage>
</organism>